<reference evidence="2 3" key="1">
    <citation type="submission" date="2024-09" db="EMBL/GenBank/DDBJ databases">
        <authorList>
            <person name="Sun Q."/>
            <person name="Mori K."/>
        </authorList>
    </citation>
    <scope>NUCLEOTIDE SEQUENCE [LARGE SCALE GENOMIC DNA]</scope>
    <source>
        <strain evidence="2 3">NCAIM B.02537</strain>
    </source>
</reference>
<feature type="transmembrane region" description="Helical" evidence="1">
    <location>
        <begin position="158"/>
        <end position="177"/>
    </location>
</feature>
<sequence>MLRWRVRLARFVLLPELSPQEAYELRHKVIDQSVASQGYVLMCALSAGIATLGLLQGSAAVVIGAMLISPLMAPIAALGFGFASIDGHRIRDAARVVLIGAAIGILVGILLTWISPIRNATPEIIARTEPTLLDLAVALLSGIAGGYATVIGKGETTIGVAIATALMPPLATIGYGIGVMQPMFALGALLLFLTNLSAIAFAFALIARLSGAARPIRNVEWTPRYIAAGLAAFLVLATPLALTLLQVTREARLRSAARTIIADVTHANGLGVAQLDASWSMFGQPQVSAVVVAPAYSNNADAEIASRLAKITGGTPFVNVQQVLAADAPSQTRALVDAAMERTVAGIAADVPPIARLRSNIGLPTRGIWLNRTERSVTIEPVAAPGWTLAHYRAAEGNAGEGADGWNVRLFPPVQGELLVGNEPANSDAIAPDLAVWALQRWGMARITIVPGPEGVPSELTDALKAARIDFDLGPVDVTLGKLCRIVVLASPPPLDGQNPGQ</sequence>
<feature type="transmembrane region" description="Helical" evidence="1">
    <location>
        <begin position="135"/>
        <end position="151"/>
    </location>
</feature>
<evidence type="ECO:0000313" key="3">
    <source>
        <dbReference type="Proteomes" id="UP001589943"/>
    </source>
</evidence>
<gene>
    <name evidence="2" type="ORF">ACFFF7_05840</name>
</gene>
<dbReference type="PANTHER" id="PTHR20992:SF9">
    <property type="entry name" value="AT15442P-RELATED"/>
    <property type="match status" value="1"/>
</dbReference>
<comment type="caution">
    <text evidence="2">The sequence shown here is derived from an EMBL/GenBank/DDBJ whole genome shotgun (WGS) entry which is preliminary data.</text>
</comment>
<feature type="transmembrane region" description="Helical" evidence="1">
    <location>
        <begin position="96"/>
        <end position="115"/>
    </location>
</feature>
<proteinExistence type="predicted"/>
<dbReference type="RefSeq" id="WP_379480418.1">
    <property type="nucleotide sequence ID" value="NZ_JBHLTL010000001.1"/>
</dbReference>
<evidence type="ECO:0000313" key="2">
    <source>
        <dbReference type="EMBL" id="MFC0588930.1"/>
    </source>
</evidence>
<protein>
    <submittedName>
        <fullName evidence="2">DUF389 domain-containing protein</fullName>
    </submittedName>
</protein>
<dbReference type="InterPro" id="IPR005240">
    <property type="entry name" value="DUF389"/>
</dbReference>
<dbReference type="PANTHER" id="PTHR20992">
    <property type="entry name" value="AT15442P-RELATED"/>
    <property type="match status" value="1"/>
</dbReference>
<dbReference type="Pfam" id="PF04087">
    <property type="entry name" value="DUF389"/>
    <property type="match status" value="1"/>
</dbReference>
<organism evidence="2 3">
    <name type="scientific">Novosphingobium aquiterrae</name>
    <dbReference type="NCBI Taxonomy" id="624388"/>
    <lineage>
        <taxon>Bacteria</taxon>
        <taxon>Pseudomonadati</taxon>
        <taxon>Pseudomonadota</taxon>
        <taxon>Alphaproteobacteria</taxon>
        <taxon>Sphingomonadales</taxon>
        <taxon>Sphingomonadaceae</taxon>
        <taxon>Novosphingobium</taxon>
    </lineage>
</organism>
<name>A0ABV6PGF6_9SPHN</name>
<keyword evidence="3" id="KW-1185">Reference proteome</keyword>
<evidence type="ECO:0000256" key="1">
    <source>
        <dbReference type="SAM" id="Phobius"/>
    </source>
</evidence>
<feature type="transmembrane region" description="Helical" evidence="1">
    <location>
        <begin position="183"/>
        <end position="205"/>
    </location>
</feature>
<accession>A0ABV6PGF6</accession>
<keyword evidence="1" id="KW-0812">Transmembrane</keyword>
<dbReference type="Proteomes" id="UP001589943">
    <property type="component" value="Unassembled WGS sequence"/>
</dbReference>
<feature type="transmembrane region" description="Helical" evidence="1">
    <location>
        <begin position="225"/>
        <end position="245"/>
    </location>
</feature>
<feature type="transmembrane region" description="Helical" evidence="1">
    <location>
        <begin position="61"/>
        <end position="84"/>
    </location>
</feature>
<dbReference type="EMBL" id="JBHLTL010000001">
    <property type="protein sequence ID" value="MFC0588930.1"/>
    <property type="molecule type" value="Genomic_DNA"/>
</dbReference>
<feature type="transmembrane region" description="Helical" evidence="1">
    <location>
        <begin position="38"/>
        <end position="55"/>
    </location>
</feature>
<keyword evidence="1" id="KW-0472">Membrane</keyword>
<keyword evidence="1" id="KW-1133">Transmembrane helix</keyword>